<protein>
    <submittedName>
        <fullName evidence="1">Uncharacterized protein</fullName>
    </submittedName>
</protein>
<sequence>MIEDLLQFNHDHPAKRARILLSKAKINCFVRDYENALMVLQNQINHDVGTFYYIRSRQIMATIFLNKYKDRKRFIECYR</sequence>
<dbReference type="Pfam" id="PF25058">
    <property type="entry name" value="ARM_TT21"/>
    <property type="match status" value="1"/>
</dbReference>
<proteinExistence type="predicted"/>
<dbReference type="AlphaFoldDB" id="A0A131ZU54"/>
<dbReference type="VEuPathDB" id="VectorBase:SSCA003426"/>
<dbReference type="Proteomes" id="UP000616769">
    <property type="component" value="Unassembled WGS sequence"/>
</dbReference>
<evidence type="ECO:0000313" key="1">
    <source>
        <dbReference type="EMBL" id="KPM00877.1"/>
    </source>
</evidence>
<reference evidence="1 2" key="1">
    <citation type="journal article" date="2015" name="Parasit. Vectors">
        <title>Draft genome of the scabies mite.</title>
        <authorList>
            <person name="Rider S.D.Jr."/>
            <person name="Morgan M.S."/>
            <person name="Arlian L.G."/>
        </authorList>
    </citation>
    <scope>NUCLEOTIDE SEQUENCE [LARGE SCALE GENOMIC DNA]</scope>
    <source>
        <strain evidence="1">Arlian Lab</strain>
    </source>
</reference>
<dbReference type="EMBL" id="JXLN01000807">
    <property type="protein sequence ID" value="KPM00877.1"/>
    <property type="molecule type" value="Genomic_DNA"/>
</dbReference>
<organism evidence="1 2">
    <name type="scientific">Sarcoptes scabiei</name>
    <name type="common">Itch mite</name>
    <name type="synonym">Acarus scabiei</name>
    <dbReference type="NCBI Taxonomy" id="52283"/>
    <lineage>
        <taxon>Eukaryota</taxon>
        <taxon>Metazoa</taxon>
        <taxon>Ecdysozoa</taxon>
        <taxon>Arthropoda</taxon>
        <taxon>Chelicerata</taxon>
        <taxon>Arachnida</taxon>
        <taxon>Acari</taxon>
        <taxon>Acariformes</taxon>
        <taxon>Sarcoptiformes</taxon>
        <taxon>Astigmata</taxon>
        <taxon>Psoroptidia</taxon>
        <taxon>Sarcoptoidea</taxon>
        <taxon>Sarcoptidae</taxon>
        <taxon>Sarcoptinae</taxon>
        <taxon>Sarcoptes</taxon>
    </lineage>
</organism>
<gene>
    <name evidence="1" type="ORF">QR98_0004650</name>
</gene>
<name>A0A131ZU54_SARSC</name>
<comment type="caution">
    <text evidence="1">The sequence shown here is derived from an EMBL/GenBank/DDBJ whole genome shotgun (WGS) entry which is preliminary data.</text>
</comment>
<accession>A0A131ZU54</accession>
<dbReference type="OrthoDB" id="10259630at2759"/>
<evidence type="ECO:0000313" key="2">
    <source>
        <dbReference type="Proteomes" id="UP000616769"/>
    </source>
</evidence>